<protein>
    <recommendedName>
        <fullName evidence="2">TLDc domain-containing protein</fullName>
    </recommendedName>
</protein>
<organism evidence="3 4">
    <name type="scientific">Papaver somniferum</name>
    <name type="common">Opium poppy</name>
    <dbReference type="NCBI Taxonomy" id="3469"/>
    <lineage>
        <taxon>Eukaryota</taxon>
        <taxon>Viridiplantae</taxon>
        <taxon>Streptophyta</taxon>
        <taxon>Embryophyta</taxon>
        <taxon>Tracheophyta</taxon>
        <taxon>Spermatophyta</taxon>
        <taxon>Magnoliopsida</taxon>
        <taxon>Ranunculales</taxon>
        <taxon>Papaveraceae</taxon>
        <taxon>Papaveroideae</taxon>
        <taxon>Papaver</taxon>
    </lineage>
</organism>
<keyword evidence="4" id="KW-1185">Reference proteome</keyword>
<proteinExistence type="predicted"/>
<dbReference type="Pfam" id="PF07534">
    <property type="entry name" value="TLD"/>
    <property type="match status" value="1"/>
</dbReference>
<dbReference type="InterPro" id="IPR006571">
    <property type="entry name" value="TLDc_dom"/>
</dbReference>
<evidence type="ECO:0000256" key="1">
    <source>
        <dbReference type="SAM" id="MobiDB-lite"/>
    </source>
</evidence>
<evidence type="ECO:0000313" key="3">
    <source>
        <dbReference type="EMBL" id="RZC52048.1"/>
    </source>
</evidence>
<dbReference type="Proteomes" id="UP000316621">
    <property type="component" value="Chromosome 2"/>
</dbReference>
<dbReference type="EMBL" id="CM010716">
    <property type="protein sequence ID" value="RZC52048.1"/>
    <property type="molecule type" value="Genomic_DNA"/>
</dbReference>
<dbReference type="PANTHER" id="PTHR23354">
    <property type="entry name" value="NUCLEOLAR PROTEIN 7/ESTROGEN RECEPTOR COACTIVATOR-RELATED"/>
    <property type="match status" value="1"/>
</dbReference>
<dbReference type="SMART" id="SM00584">
    <property type="entry name" value="TLDc"/>
    <property type="match status" value="1"/>
</dbReference>
<dbReference type="PROSITE" id="PS51886">
    <property type="entry name" value="TLDC"/>
    <property type="match status" value="1"/>
</dbReference>
<evidence type="ECO:0000313" key="4">
    <source>
        <dbReference type="Proteomes" id="UP000316621"/>
    </source>
</evidence>
<feature type="compositionally biased region" description="Acidic residues" evidence="1">
    <location>
        <begin position="8"/>
        <end position="22"/>
    </location>
</feature>
<reference evidence="3 4" key="1">
    <citation type="journal article" date="2018" name="Science">
        <title>The opium poppy genome and morphinan production.</title>
        <authorList>
            <person name="Guo L."/>
            <person name="Winzer T."/>
            <person name="Yang X."/>
            <person name="Li Y."/>
            <person name="Ning Z."/>
            <person name="He Z."/>
            <person name="Teodor R."/>
            <person name="Lu Y."/>
            <person name="Bowser T.A."/>
            <person name="Graham I.A."/>
            <person name="Ye K."/>
        </authorList>
    </citation>
    <scope>NUCLEOTIDE SEQUENCE [LARGE SCALE GENOMIC DNA]</scope>
    <source>
        <strain evidence="4">cv. HN1</strain>
        <tissue evidence="3">Leaves</tissue>
    </source>
</reference>
<gene>
    <name evidence="3" type="ORF">C5167_020477</name>
</gene>
<feature type="domain" description="TLDc" evidence="2">
    <location>
        <begin position="297"/>
        <end position="490"/>
    </location>
</feature>
<evidence type="ECO:0000259" key="2">
    <source>
        <dbReference type="PROSITE" id="PS51886"/>
    </source>
</evidence>
<sequence length="602" mass="67316">MGASSSSEQDEITEEEELEQQELESLAASTGALSILQKSFSNLSDPDTNSISIPSLQECFRLTFENTPSKMKSPLPECFSRLLTHLGPAVVDLFFIADENDGVHWIEFLRGYIRCCGRMSLSVSLNTVYKLYAGISAKAGAPSKLEFESKDDDSKTSGNFTSDDVFMLLWMCWIMSWTSEISKHSKHPMNVDLPNINHLILSAVTSCVEISSDVDVGKVNISDLNVQLPAEKLHAWALTTVPNLAHCFTQYVHDRLQRCTVTEEPHSSSISIVESSSTESHNPCLLTSGKAWAISLTLTSTVNKEILKTCVPKDSVGEFENLLYRSSVHGKVMNRFWSSVDGYHGALLVLISACSIESCEGDSNPGRWIIGVLTDQGFENKDVFYGSSGYLYALSPIFHVCSPIGRDKNFIYSHLQPAGRGVYEPHPKPVGVAFGGTPGNERIFINQDFSTMTIRYHAVDKTYRPGSLFPNQGVLTYEASILEVEVWGLGGEKVKEQQDAYRKREELFTEQRRKVDLKTFGAWEDSPERMMMDMVSDPNKVHREDRLAEIIKSDLEVLLVVLLRSGQKGGDEIVYTSAYFWLMFKFGHKVKWNTYRCIFGGA</sequence>
<dbReference type="OMA" id="CYIATHE"/>
<feature type="region of interest" description="Disordered" evidence="1">
    <location>
        <begin position="1"/>
        <end position="25"/>
    </location>
</feature>
<dbReference type="AlphaFoldDB" id="A0A4Y7IX38"/>
<name>A0A4Y7IX38_PAPSO</name>
<accession>A0A4Y7IX38</accession>
<dbReference type="PANTHER" id="PTHR23354:SF104">
    <property type="entry name" value="TLD-DOMAIN CONTAINING NUCLEOLAR PROTEIN"/>
    <property type="match status" value="1"/>
</dbReference>
<dbReference type="Gramene" id="RZC52048">
    <property type="protein sequence ID" value="RZC52048"/>
    <property type="gene ID" value="C5167_020477"/>
</dbReference>